<proteinExistence type="predicted"/>
<name>A0A1G2T4C0_9BACT</name>
<gene>
    <name evidence="1" type="ORF">A2758_00950</name>
</gene>
<dbReference type="EMBL" id="MHVJ01000011">
    <property type="protein sequence ID" value="OHA91659.1"/>
    <property type="molecule type" value="Genomic_DNA"/>
</dbReference>
<reference evidence="1 2" key="1">
    <citation type="journal article" date="2016" name="Nat. Commun.">
        <title>Thousands of microbial genomes shed light on interconnected biogeochemical processes in an aquifer system.</title>
        <authorList>
            <person name="Anantharaman K."/>
            <person name="Brown C.T."/>
            <person name="Hug L.A."/>
            <person name="Sharon I."/>
            <person name="Castelle C.J."/>
            <person name="Probst A.J."/>
            <person name="Thomas B.C."/>
            <person name="Singh A."/>
            <person name="Wilkins M.J."/>
            <person name="Karaoz U."/>
            <person name="Brodie E.L."/>
            <person name="Williams K.H."/>
            <person name="Hubbard S.S."/>
            <person name="Banfield J.F."/>
        </authorList>
    </citation>
    <scope>NUCLEOTIDE SEQUENCE [LARGE SCALE GENOMIC DNA]</scope>
</reference>
<organism evidence="1 2">
    <name type="scientific">Candidatus Zambryskibacteria bacterium RIFCSPHIGHO2_01_FULL_49_18</name>
    <dbReference type="NCBI Taxonomy" id="1802740"/>
    <lineage>
        <taxon>Bacteria</taxon>
        <taxon>Candidatus Zambryskiibacteriota</taxon>
    </lineage>
</organism>
<dbReference type="Proteomes" id="UP000178612">
    <property type="component" value="Unassembled WGS sequence"/>
</dbReference>
<evidence type="ECO:0008006" key="3">
    <source>
        <dbReference type="Google" id="ProtNLM"/>
    </source>
</evidence>
<accession>A0A1G2T4C0</accession>
<dbReference type="AlphaFoldDB" id="A0A1G2T4C0"/>
<protein>
    <recommendedName>
        <fullName evidence="3">Transcriptional regulator</fullName>
    </recommendedName>
</protein>
<sequence length="185" mass="20821">MKSVSLIFGGEAKVKVMRLFIFNPGLSLSASEVSKRAKEKPEKTRRELHNLVRAGLIKKYAKGYILNPSYIYLPAIGNFLIDATPVSEKEIIKKLSKVGNIKLILISGVFLHDPDSRVDMLLVGDNLSQAKIHQAIASIEAELGKELRYAAFETPDFQYRLGIYDKLIRDILDSRHRKIVNKLGI</sequence>
<evidence type="ECO:0000313" key="1">
    <source>
        <dbReference type="EMBL" id="OHA91659.1"/>
    </source>
</evidence>
<evidence type="ECO:0000313" key="2">
    <source>
        <dbReference type="Proteomes" id="UP000178612"/>
    </source>
</evidence>
<comment type="caution">
    <text evidence="1">The sequence shown here is derived from an EMBL/GenBank/DDBJ whole genome shotgun (WGS) entry which is preliminary data.</text>
</comment>